<proteinExistence type="predicted"/>
<keyword evidence="1" id="KW-0472">Membrane</keyword>
<evidence type="ECO:0000256" key="1">
    <source>
        <dbReference type="SAM" id="Phobius"/>
    </source>
</evidence>
<reference evidence="2 3" key="1">
    <citation type="submission" date="2014-07" db="EMBL/GenBank/DDBJ databases">
        <authorList>
            <person name="Urmite Genomes Urmite Genomes"/>
        </authorList>
    </citation>
    <scope>NUCLEOTIDE SEQUENCE [LARGE SCALE GENOMIC DNA]</scope>
    <source>
        <strain evidence="2 3">13MG44_air</strain>
    </source>
</reference>
<keyword evidence="3" id="KW-1185">Reference proteome</keyword>
<dbReference type="AlphaFoldDB" id="A0A078M2C4"/>
<feature type="transmembrane region" description="Helical" evidence="1">
    <location>
        <begin position="28"/>
        <end position="53"/>
    </location>
</feature>
<evidence type="ECO:0000313" key="2">
    <source>
        <dbReference type="EMBL" id="CDZ98996.1"/>
    </source>
</evidence>
<keyword evidence="1" id="KW-0812">Transmembrane</keyword>
<accession>A0A078M2C4</accession>
<protein>
    <submittedName>
        <fullName evidence="2">Uncharacterized protein</fullName>
    </submittedName>
</protein>
<feature type="transmembrane region" description="Helical" evidence="1">
    <location>
        <begin position="65"/>
        <end position="84"/>
    </location>
</feature>
<dbReference type="HOGENOM" id="CLU_2508274_0_0_9"/>
<gene>
    <name evidence="2" type="ORF">BN1048_00115</name>
</gene>
<evidence type="ECO:0000313" key="3">
    <source>
        <dbReference type="Proteomes" id="UP000044136"/>
    </source>
</evidence>
<dbReference type="EMBL" id="CCSE01000001">
    <property type="protein sequence ID" value="CDZ98996.1"/>
    <property type="molecule type" value="Genomic_DNA"/>
</dbReference>
<sequence length="85" mass="9648">MKLLLLFISVLNLIYVFITSVSDEFDNIFLVPFGFPLITTTILFILSVVSFIFDENGTSKRTLSILNTIINTLPILLVAQMFIFL</sequence>
<dbReference type="Proteomes" id="UP000044136">
    <property type="component" value="Unassembled WGS sequence"/>
</dbReference>
<keyword evidence="1" id="KW-1133">Transmembrane helix</keyword>
<name>A0A078M2C4_9STAP</name>
<organism evidence="2 3">
    <name type="scientific">Jeotgalicoccus saudimassiliensis</name>
    <dbReference type="NCBI Taxonomy" id="1461582"/>
    <lineage>
        <taxon>Bacteria</taxon>
        <taxon>Bacillati</taxon>
        <taxon>Bacillota</taxon>
        <taxon>Bacilli</taxon>
        <taxon>Bacillales</taxon>
        <taxon>Staphylococcaceae</taxon>
        <taxon>Jeotgalicoccus</taxon>
    </lineage>
</organism>